<evidence type="ECO:0000256" key="7">
    <source>
        <dbReference type="ARBA" id="ARBA00023136"/>
    </source>
</evidence>
<evidence type="ECO:0000256" key="6">
    <source>
        <dbReference type="ARBA" id="ARBA00022989"/>
    </source>
</evidence>
<comment type="caution">
    <text evidence="10">Lacks conserved residue(s) required for the propagation of feature annotation.</text>
</comment>
<proteinExistence type="inferred from homology"/>
<keyword evidence="6 10" id="KW-1133">Transmembrane helix</keyword>
<keyword evidence="9 10" id="KW-0807">Transducer</keyword>
<accession>A0A3L8DPR9</accession>
<keyword evidence="5 10" id="KW-0552">Olfaction</keyword>
<protein>
    <recommendedName>
        <fullName evidence="10">Odorant receptor</fullName>
    </recommendedName>
</protein>
<evidence type="ECO:0000313" key="11">
    <source>
        <dbReference type="EMBL" id="RLU21818.1"/>
    </source>
</evidence>
<feature type="transmembrane region" description="Helical" evidence="10">
    <location>
        <begin position="123"/>
        <end position="144"/>
    </location>
</feature>
<dbReference type="GO" id="GO:0005549">
    <property type="term" value="F:odorant binding"/>
    <property type="evidence" value="ECO:0007669"/>
    <property type="project" value="InterPro"/>
</dbReference>
<feature type="transmembrane region" description="Helical" evidence="10">
    <location>
        <begin position="33"/>
        <end position="54"/>
    </location>
</feature>
<feature type="transmembrane region" description="Helical" evidence="10">
    <location>
        <begin position="300"/>
        <end position="320"/>
    </location>
</feature>
<keyword evidence="7 10" id="KW-0472">Membrane</keyword>
<dbReference type="Pfam" id="PF02949">
    <property type="entry name" value="7tm_6"/>
    <property type="match status" value="1"/>
</dbReference>
<evidence type="ECO:0000256" key="8">
    <source>
        <dbReference type="ARBA" id="ARBA00023170"/>
    </source>
</evidence>
<evidence type="ECO:0000256" key="5">
    <source>
        <dbReference type="ARBA" id="ARBA00022725"/>
    </source>
</evidence>
<name>A0A3L8DPR9_OOCBI</name>
<keyword evidence="3 10" id="KW-0716">Sensory transduction</keyword>
<keyword evidence="2" id="KW-1003">Cell membrane</keyword>
<evidence type="ECO:0000256" key="1">
    <source>
        <dbReference type="ARBA" id="ARBA00004651"/>
    </source>
</evidence>
<dbReference type="AlphaFoldDB" id="A0A3L8DPR9"/>
<evidence type="ECO:0000313" key="12">
    <source>
        <dbReference type="Proteomes" id="UP000279307"/>
    </source>
</evidence>
<comment type="caution">
    <text evidence="11">The sequence shown here is derived from an EMBL/GenBank/DDBJ whole genome shotgun (WGS) entry which is preliminary data.</text>
</comment>
<keyword evidence="4 10" id="KW-0812">Transmembrane</keyword>
<dbReference type="PANTHER" id="PTHR21137:SF35">
    <property type="entry name" value="ODORANT RECEPTOR 19A-RELATED"/>
    <property type="match status" value="1"/>
</dbReference>
<keyword evidence="8 10" id="KW-0675">Receptor</keyword>
<sequence length="401" mass="46310">MTISVVEQHFSINKILLRAGAIWPYHRTKLVKFHLILVFSILSSCVLFQLTTFLTTECKPEMVIKILCYTSYASMYVLTYSSFWLNVDTIRCLLEKFQYICDELTDEGEIAIIQLYGNGVKRFTIMVLLCTMSNISIACLLPFFPRILRTFTSINVSQEHFTVHIMREYFIDQEKYYYCILLHFDVSIFIGTLVTTATGTLLFGCIKYICGIFRIASYRIDQAMQTATLHHAVLSNNFILYKKIVRAIDIHRKAVKLCDIMTSNFVGTFFVMMIVCIISLSLNLYGLHRAIMLRSATEEYVAYVSLTGAPLVYIFFANYAGQNIADHHNYIFTSVYNCKWYITPLYIQRIILFLLQKGTNTYYLIFGGILVLCMENAAMMVSTSISYFTVLYSTQQSSRYN</sequence>
<evidence type="ECO:0000256" key="3">
    <source>
        <dbReference type="ARBA" id="ARBA00022606"/>
    </source>
</evidence>
<comment type="subcellular location">
    <subcellularLocation>
        <location evidence="1 10">Cell membrane</location>
        <topology evidence="1 10">Multi-pass membrane protein</topology>
    </subcellularLocation>
</comment>
<dbReference type="EMBL" id="QOIP01000006">
    <property type="protein sequence ID" value="RLU21818.1"/>
    <property type="molecule type" value="Genomic_DNA"/>
</dbReference>
<dbReference type="InterPro" id="IPR004117">
    <property type="entry name" value="7tm6_olfct_rcpt"/>
</dbReference>
<feature type="transmembrane region" description="Helical" evidence="10">
    <location>
        <begin position="176"/>
        <end position="194"/>
    </location>
</feature>
<dbReference type="PANTHER" id="PTHR21137">
    <property type="entry name" value="ODORANT RECEPTOR"/>
    <property type="match status" value="1"/>
</dbReference>
<evidence type="ECO:0000256" key="10">
    <source>
        <dbReference type="RuleBase" id="RU351113"/>
    </source>
</evidence>
<gene>
    <name evidence="11" type="ORF">DMN91_006194</name>
</gene>
<feature type="transmembrane region" description="Helical" evidence="10">
    <location>
        <begin position="66"/>
        <end position="85"/>
    </location>
</feature>
<feature type="transmembrane region" description="Helical" evidence="10">
    <location>
        <begin position="265"/>
        <end position="288"/>
    </location>
</feature>
<dbReference type="GO" id="GO:0005886">
    <property type="term" value="C:plasma membrane"/>
    <property type="evidence" value="ECO:0007669"/>
    <property type="project" value="UniProtKB-SubCell"/>
</dbReference>
<evidence type="ECO:0000256" key="9">
    <source>
        <dbReference type="ARBA" id="ARBA00023224"/>
    </source>
</evidence>
<evidence type="ECO:0000256" key="2">
    <source>
        <dbReference type="ARBA" id="ARBA00022475"/>
    </source>
</evidence>
<organism evidence="11 12">
    <name type="scientific">Ooceraea biroi</name>
    <name type="common">Clonal raider ant</name>
    <name type="synonym">Cerapachys biroi</name>
    <dbReference type="NCBI Taxonomy" id="2015173"/>
    <lineage>
        <taxon>Eukaryota</taxon>
        <taxon>Metazoa</taxon>
        <taxon>Ecdysozoa</taxon>
        <taxon>Arthropoda</taxon>
        <taxon>Hexapoda</taxon>
        <taxon>Insecta</taxon>
        <taxon>Pterygota</taxon>
        <taxon>Neoptera</taxon>
        <taxon>Endopterygota</taxon>
        <taxon>Hymenoptera</taxon>
        <taxon>Apocrita</taxon>
        <taxon>Aculeata</taxon>
        <taxon>Formicoidea</taxon>
        <taxon>Formicidae</taxon>
        <taxon>Dorylinae</taxon>
        <taxon>Ooceraea</taxon>
    </lineage>
</organism>
<reference evidence="11 12" key="1">
    <citation type="journal article" date="2018" name="Genome Res.">
        <title>The genomic architecture and molecular evolution of ant odorant receptors.</title>
        <authorList>
            <person name="McKenzie S.K."/>
            <person name="Kronauer D.J.C."/>
        </authorList>
    </citation>
    <scope>NUCLEOTIDE SEQUENCE [LARGE SCALE GENOMIC DNA]</scope>
    <source>
        <strain evidence="11">Clonal line C1</strain>
    </source>
</reference>
<comment type="similarity">
    <text evidence="10">Belongs to the insect chemoreceptor superfamily. Heteromeric odorant receptor channel (TC 1.A.69) family.</text>
</comment>
<dbReference type="GO" id="GO:0004984">
    <property type="term" value="F:olfactory receptor activity"/>
    <property type="evidence" value="ECO:0007669"/>
    <property type="project" value="InterPro"/>
</dbReference>
<dbReference type="OrthoDB" id="7699053at2759"/>
<dbReference type="GO" id="GO:0007165">
    <property type="term" value="P:signal transduction"/>
    <property type="evidence" value="ECO:0007669"/>
    <property type="project" value="UniProtKB-KW"/>
</dbReference>
<evidence type="ECO:0000256" key="4">
    <source>
        <dbReference type="ARBA" id="ARBA00022692"/>
    </source>
</evidence>
<dbReference type="Proteomes" id="UP000279307">
    <property type="component" value="Chromosome 6"/>
</dbReference>